<sequence length="33" mass="3620">MGSPSAPPCKLHVPWKEVLLTASLLTFWNPPTT</sequence>
<dbReference type="EMBL" id="NDHI03003582">
    <property type="protein sequence ID" value="PNJ19154.1"/>
    <property type="molecule type" value="Genomic_DNA"/>
</dbReference>
<gene>
    <name evidence="1" type="ORF">CR201_G0044068</name>
</gene>
<evidence type="ECO:0000313" key="1">
    <source>
        <dbReference type="EMBL" id="PNJ19154.1"/>
    </source>
</evidence>
<protein>
    <submittedName>
        <fullName evidence="1">CEACAM6 isoform 1</fullName>
    </submittedName>
</protein>
<dbReference type="AlphaFoldDB" id="A0A2J8SEF4"/>
<organism evidence="1">
    <name type="scientific">Pongo abelii</name>
    <name type="common">Sumatran orangutan</name>
    <name type="synonym">Pongo pygmaeus abelii</name>
    <dbReference type="NCBI Taxonomy" id="9601"/>
    <lineage>
        <taxon>Eukaryota</taxon>
        <taxon>Metazoa</taxon>
        <taxon>Chordata</taxon>
        <taxon>Craniata</taxon>
        <taxon>Vertebrata</taxon>
        <taxon>Euteleostomi</taxon>
        <taxon>Mammalia</taxon>
        <taxon>Eutheria</taxon>
        <taxon>Euarchontoglires</taxon>
        <taxon>Primates</taxon>
        <taxon>Haplorrhini</taxon>
        <taxon>Catarrhini</taxon>
        <taxon>Hominidae</taxon>
        <taxon>Pongo</taxon>
    </lineage>
</organism>
<accession>A0A2J8SEF4</accession>
<comment type="caution">
    <text evidence="1">The sequence shown here is derived from an EMBL/GenBank/DDBJ whole genome shotgun (WGS) entry which is preliminary data.</text>
</comment>
<feature type="non-terminal residue" evidence="1">
    <location>
        <position position="33"/>
    </location>
</feature>
<reference evidence="1" key="1">
    <citation type="submission" date="2017-12" db="EMBL/GenBank/DDBJ databases">
        <title>High-resolution comparative analysis of great ape genomes.</title>
        <authorList>
            <person name="Pollen A."/>
            <person name="Hastie A."/>
            <person name="Hormozdiari F."/>
            <person name="Dougherty M."/>
            <person name="Liu R."/>
            <person name="Chaisson M."/>
            <person name="Hoppe E."/>
            <person name="Hill C."/>
            <person name="Pang A."/>
            <person name="Hillier L."/>
            <person name="Baker C."/>
            <person name="Armstrong J."/>
            <person name="Shendure J."/>
            <person name="Paten B."/>
            <person name="Wilson R."/>
            <person name="Chao H."/>
            <person name="Schneider V."/>
            <person name="Ventura M."/>
            <person name="Kronenberg Z."/>
            <person name="Murali S."/>
            <person name="Gordon D."/>
            <person name="Cantsilieris S."/>
            <person name="Munson K."/>
            <person name="Nelson B."/>
            <person name="Raja A."/>
            <person name="Underwood J."/>
            <person name="Diekhans M."/>
            <person name="Fiddes I."/>
            <person name="Haussler D."/>
            <person name="Eichler E."/>
        </authorList>
    </citation>
    <scope>NUCLEOTIDE SEQUENCE [LARGE SCALE GENOMIC DNA]</scope>
    <source>
        <strain evidence="1">Susie</strain>
    </source>
</reference>
<proteinExistence type="predicted"/>
<name>A0A2J8SEF4_PONAB</name>